<comment type="catalytic activity">
    <reaction evidence="14">
        <text>13-(9Z-octadecenoyloxy)-octadecanoate + H2O = 13-hydroxy-octadecanoate + (9Z)-octadecenoate + H(+)</text>
        <dbReference type="Rhea" id="RHEA:52064"/>
        <dbReference type="ChEBI" id="CHEBI:15377"/>
        <dbReference type="ChEBI" id="CHEBI:15378"/>
        <dbReference type="ChEBI" id="CHEBI:30823"/>
        <dbReference type="ChEBI" id="CHEBI:136303"/>
        <dbReference type="ChEBI" id="CHEBI:136304"/>
    </reaction>
    <physiologicalReaction direction="left-to-right" evidence="14">
        <dbReference type="Rhea" id="RHEA:52065"/>
    </physiologicalReaction>
</comment>
<sequence>MARASVCIYHFLVWGWYIFINCYLSFQAREQQLSQMFPYGGQWKYLTMLNLLLQAIFYGVACLDDLLKRMRRNKDIKWVTASRDLLFTTLAFPASAFVFMSFWTIFLYDRELIYPKSLDRIFPKWWNHAMHTAVLPFSQMEAILNPHRYPSKKKGLTLLGCATIAYICWVLRIYYVTKKWVYPIFAQLTPESSAAFFSVICVFLAYIYLLGEHFNQLIWGDQIQQLTKKEVIWICPMP</sequence>
<dbReference type="GO" id="GO:2000402">
    <property type="term" value="P:negative regulation of lymphocyte migration"/>
    <property type="evidence" value="ECO:0007669"/>
    <property type="project" value="Ensembl"/>
</dbReference>
<dbReference type="GO" id="GO:0012505">
    <property type="term" value="C:endomembrane system"/>
    <property type="evidence" value="ECO:0007669"/>
    <property type="project" value="UniProtKB-SubCell"/>
</dbReference>
<dbReference type="RefSeq" id="XP_020818694.1">
    <property type="nucleotide sequence ID" value="XM_020963035.1"/>
</dbReference>
<feature type="transmembrane region" description="Helical" evidence="17">
    <location>
        <begin position="156"/>
        <end position="174"/>
    </location>
</feature>
<comment type="subcellular location">
    <subcellularLocation>
        <location evidence="2">Endomembrane system</location>
        <topology evidence="2">Multi-pass membrane protein</topology>
    </subcellularLocation>
</comment>
<evidence type="ECO:0000256" key="12">
    <source>
        <dbReference type="ARBA" id="ARBA00048800"/>
    </source>
</evidence>
<comment type="catalytic activity">
    <reaction evidence="9">
        <text>9-hexadecanoyloxy-octadecanoate + H2O = 9-hydroxy-octadecanoate + hexadecanoate + H(+)</text>
        <dbReference type="Rhea" id="RHEA:52052"/>
        <dbReference type="ChEBI" id="CHEBI:7896"/>
        <dbReference type="ChEBI" id="CHEBI:15377"/>
        <dbReference type="ChEBI" id="CHEBI:15378"/>
        <dbReference type="ChEBI" id="CHEBI:83670"/>
        <dbReference type="ChEBI" id="CHEBI:136286"/>
    </reaction>
    <physiologicalReaction direction="left-to-right" evidence="9">
        <dbReference type="Rhea" id="RHEA:52053"/>
    </physiologicalReaction>
</comment>
<dbReference type="CTD" id="84830"/>
<keyword evidence="18" id="KW-1185">Reference proteome</keyword>
<dbReference type="AlphaFoldDB" id="A0A6P5IJ00"/>
<comment type="catalytic activity">
    <reaction evidence="16">
        <text>12-(9Z-hexadecenoyloxy)-octadecanoate + H2O = 12-hydroxyoctadecanoate + (9Z)-hexadecenoate + H(+)</text>
        <dbReference type="Rhea" id="RHEA:52072"/>
        <dbReference type="ChEBI" id="CHEBI:15377"/>
        <dbReference type="ChEBI" id="CHEBI:15378"/>
        <dbReference type="ChEBI" id="CHEBI:32372"/>
        <dbReference type="ChEBI" id="CHEBI:84201"/>
        <dbReference type="ChEBI" id="CHEBI:136312"/>
    </reaction>
    <physiologicalReaction direction="left-to-right" evidence="16">
        <dbReference type="Rhea" id="RHEA:52073"/>
    </physiologicalReaction>
</comment>
<dbReference type="GO" id="GO:0003332">
    <property type="term" value="P:negative regulation of extracellular matrix constituent secretion"/>
    <property type="evidence" value="ECO:0007669"/>
    <property type="project" value="Ensembl"/>
</dbReference>
<dbReference type="GO" id="GO:0016787">
    <property type="term" value="F:hydrolase activity"/>
    <property type="evidence" value="ECO:0007669"/>
    <property type="project" value="Ensembl"/>
</dbReference>
<evidence type="ECO:0000256" key="4">
    <source>
        <dbReference type="ARBA" id="ARBA00022692"/>
    </source>
</evidence>
<organism evidence="18 19">
    <name type="scientific">Phascolarctos cinereus</name>
    <name type="common">Koala</name>
    <dbReference type="NCBI Taxonomy" id="38626"/>
    <lineage>
        <taxon>Eukaryota</taxon>
        <taxon>Metazoa</taxon>
        <taxon>Chordata</taxon>
        <taxon>Craniata</taxon>
        <taxon>Vertebrata</taxon>
        <taxon>Euteleostomi</taxon>
        <taxon>Mammalia</taxon>
        <taxon>Metatheria</taxon>
        <taxon>Diprotodontia</taxon>
        <taxon>Phascolarctidae</taxon>
        <taxon>Phascolarctos</taxon>
    </lineage>
</organism>
<dbReference type="Pfam" id="PF04750">
    <property type="entry name" value="Far-17a_AIG1"/>
    <property type="match status" value="1"/>
</dbReference>
<reference evidence="19" key="1">
    <citation type="submission" date="2025-08" db="UniProtKB">
        <authorList>
            <consortium name="RefSeq"/>
        </authorList>
    </citation>
    <scope>IDENTIFICATION</scope>
    <source>
        <tissue evidence="19">Spleen</tissue>
    </source>
</reference>
<dbReference type="GO" id="GO:0140052">
    <property type="term" value="P:cellular response to oxidised low-density lipoprotein particle stimulus"/>
    <property type="evidence" value="ECO:0007669"/>
    <property type="project" value="Ensembl"/>
</dbReference>
<comment type="catalytic activity">
    <reaction evidence="8">
        <text>13-octadecanoyloxy-octadecanoate + H2O = 13-hydroxy-octadecanoate + octadecanoate + H(+)</text>
        <dbReference type="Rhea" id="RHEA:52084"/>
        <dbReference type="ChEBI" id="CHEBI:15377"/>
        <dbReference type="ChEBI" id="CHEBI:15378"/>
        <dbReference type="ChEBI" id="CHEBI:25629"/>
        <dbReference type="ChEBI" id="CHEBI:136304"/>
        <dbReference type="ChEBI" id="CHEBI:136335"/>
    </reaction>
    <physiologicalReaction direction="left-to-right" evidence="8">
        <dbReference type="Rhea" id="RHEA:52085"/>
    </physiologicalReaction>
</comment>
<dbReference type="GO" id="GO:0005901">
    <property type="term" value="C:caveola"/>
    <property type="evidence" value="ECO:0007669"/>
    <property type="project" value="Ensembl"/>
</dbReference>
<dbReference type="GO" id="GO:0071383">
    <property type="term" value="P:cellular response to steroid hormone stimulus"/>
    <property type="evidence" value="ECO:0007669"/>
    <property type="project" value="Ensembl"/>
</dbReference>
<keyword evidence="4 17" id="KW-0812">Transmembrane</keyword>
<keyword evidence="6 17" id="KW-0472">Membrane</keyword>
<feature type="transmembrane region" description="Helical" evidence="17">
    <location>
        <begin position="85"/>
        <end position="105"/>
    </location>
</feature>
<protein>
    <submittedName>
        <fullName evidence="19">Androgen-dependent TFPI-regulating protein isoform X1</fullName>
    </submittedName>
</protein>
<dbReference type="GeneID" id="110192016"/>
<evidence type="ECO:0000313" key="19">
    <source>
        <dbReference type="RefSeq" id="XP_020818694.1"/>
    </source>
</evidence>
<evidence type="ECO:0000256" key="1">
    <source>
        <dbReference type="ARBA" id="ARBA00000923"/>
    </source>
</evidence>
<name>A0A6P5IJ00_PHACI</name>
<evidence type="ECO:0000256" key="6">
    <source>
        <dbReference type="ARBA" id="ARBA00023136"/>
    </source>
</evidence>
<dbReference type="Proteomes" id="UP000515140">
    <property type="component" value="Unplaced"/>
</dbReference>
<dbReference type="GO" id="GO:0030195">
    <property type="term" value="P:negative regulation of blood coagulation"/>
    <property type="evidence" value="ECO:0007669"/>
    <property type="project" value="Ensembl"/>
</dbReference>
<comment type="catalytic activity">
    <reaction evidence="1">
        <text>9-(9Z-hexadecenoyloxy)-octadecanoate + H2O = (9Z)-hexadecenoate + 9-hydroxy-octadecanoate + H(+)</text>
        <dbReference type="Rhea" id="RHEA:52068"/>
        <dbReference type="ChEBI" id="CHEBI:15377"/>
        <dbReference type="ChEBI" id="CHEBI:15378"/>
        <dbReference type="ChEBI" id="CHEBI:32372"/>
        <dbReference type="ChEBI" id="CHEBI:136286"/>
        <dbReference type="ChEBI" id="CHEBI:136309"/>
    </reaction>
    <physiologicalReaction direction="left-to-right" evidence="1">
        <dbReference type="Rhea" id="RHEA:52069"/>
    </physiologicalReaction>
</comment>
<dbReference type="KEGG" id="pcw:110192016"/>
<evidence type="ECO:0000256" key="17">
    <source>
        <dbReference type="SAM" id="Phobius"/>
    </source>
</evidence>
<feature type="transmembrane region" description="Helical" evidence="17">
    <location>
        <begin position="7"/>
        <end position="26"/>
    </location>
</feature>
<comment type="catalytic activity">
    <reaction evidence="15">
        <text>13-(9Z-hexadecenoyloxy)-octadecanoate + H2O = 13-hydroxy-octadecanoate + (9Z)-hexadecenoate + H(+)</text>
        <dbReference type="Rhea" id="RHEA:52076"/>
        <dbReference type="ChEBI" id="CHEBI:15377"/>
        <dbReference type="ChEBI" id="CHEBI:15378"/>
        <dbReference type="ChEBI" id="CHEBI:32372"/>
        <dbReference type="ChEBI" id="CHEBI:136304"/>
        <dbReference type="ChEBI" id="CHEBI:136315"/>
    </reaction>
    <physiologicalReaction direction="left-to-right" evidence="15">
        <dbReference type="Rhea" id="RHEA:52077"/>
    </physiologicalReaction>
</comment>
<evidence type="ECO:0000256" key="5">
    <source>
        <dbReference type="ARBA" id="ARBA00022989"/>
    </source>
</evidence>
<gene>
    <name evidence="19" type="primary">ADTRP</name>
</gene>
<evidence type="ECO:0000256" key="8">
    <source>
        <dbReference type="ARBA" id="ARBA00047427"/>
    </source>
</evidence>
<dbReference type="PANTHER" id="PTHR10989:SF17">
    <property type="entry name" value="ANDROGEN-DEPENDENT TFPI-REGULATING PROTEIN"/>
    <property type="match status" value="1"/>
</dbReference>
<evidence type="ECO:0000256" key="2">
    <source>
        <dbReference type="ARBA" id="ARBA00004127"/>
    </source>
</evidence>
<evidence type="ECO:0000256" key="7">
    <source>
        <dbReference type="ARBA" id="ARBA00047368"/>
    </source>
</evidence>
<keyword evidence="5 17" id="KW-1133">Transmembrane helix</keyword>
<feature type="transmembrane region" description="Helical" evidence="17">
    <location>
        <begin position="46"/>
        <end position="64"/>
    </location>
</feature>
<dbReference type="InParanoid" id="A0A6P5IJ00"/>
<evidence type="ECO:0000256" key="11">
    <source>
        <dbReference type="ARBA" id="ARBA00048701"/>
    </source>
</evidence>
<evidence type="ECO:0000256" key="15">
    <source>
        <dbReference type="ARBA" id="ARBA00049322"/>
    </source>
</evidence>
<comment type="catalytic activity">
    <reaction evidence="11">
        <text>12-(9Z-octadecenoyloxy)-octadecanoate + H2O = 12-hydroxyoctadecanoate + (9Z)-octadecenoate + H(+)</text>
        <dbReference type="Rhea" id="RHEA:52060"/>
        <dbReference type="ChEBI" id="CHEBI:15377"/>
        <dbReference type="ChEBI" id="CHEBI:15378"/>
        <dbReference type="ChEBI" id="CHEBI:30823"/>
        <dbReference type="ChEBI" id="CHEBI:84201"/>
        <dbReference type="ChEBI" id="CHEBI:136302"/>
    </reaction>
    <physiologicalReaction direction="left-to-right" evidence="11">
        <dbReference type="Rhea" id="RHEA:52061"/>
    </physiologicalReaction>
</comment>
<accession>A0A6P5IJ00</accession>
<dbReference type="GO" id="GO:1903038">
    <property type="term" value="P:negative regulation of leukocyte cell-cell adhesion"/>
    <property type="evidence" value="ECO:0007669"/>
    <property type="project" value="Ensembl"/>
</dbReference>
<comment type="similarity">
    <text evidence="3">Belongs to the AIG1 family.</text>
</comment>
<dbReference type="GO" id="GO:0009986">
    <property type="term" value="C:cell surface"/>
    <property type="evidence" value="ECO:0007669"/>
    <property type="project" value="Ensembl"/>
</dbReference>
<evidence type="ECO:0000256" key="3">
    <source>
        <dbReference type="ARBA" id="ARBA00009300"/>
    </source>
</evidence>
<dbReference type="GO" id="GO:0002042">
    <property type="term" value="P:cell migration involved in sprouting angiogenesis"/>
    <property type="evidence" value="ECO:0007669"/>
    <property type="project" value="Ensembl"/>
</dbReference>
<evidence type="ECO:0000313" key="18">
    <source>
        <dbReference type="Proteomes" id="UP000515140"/>
    </source>
</evidence>
<proteinExistence type="inferred from homology"/>
<dbReference type="FunCoup" id="A0A6P5IJ00">
    <property type="interactions" value="21"/>
</dbReference>
<comment type="catalytic activity">
    <reaction evidence="13">
        <text>9-octadecanoyloxy-octadecanoate + H2O = 9-hydroxy-octadecanoate + octadecanoate + H(+)</text>
        <dbReference type="Rhea" id="RHEA:52096"/>
        <dbReference type="ChEBI" id="CHEBI:15377"/>
        <dbReference type="ChEBI" id="CHEBI:15378"/>
        <dbReference type="ChEBI" id="CHEBI:25629"/>
        <dbReference type="ChEBI" id="CHEBI:136286"/>
        <dbReference type="ChEBI" id="CHEBI:136373"/>
    </reaction>
    <physiologicalReaction direction="left-to-right" evidence="13">
        <dbReference type="Rhea" id="RHEA:52097"/>
    </physiologicalReaction>
</comment>
<dbReference type="InterPro" id="IPR006838">
    <property type="entry name" value="ADTRP_AIG1"/>
</dbReference>
<dbReference type="GO" id="GO:0050709">
    <property type="term" value="P:negative regulation of protein secretion"/>
    <property type="evidence" value="ECO:0007669"/>
    <property type="project" value="Ensembl"/>
</dbReference>
<comment type="catalytic activity">
    <reaction evidence="7">
        <text>12-hexadecanoyloxy-octadecanoate + H2O = 12-hydroxyoctadecanoate + hexadecanoate + H(+)</text>
        <dbReference type="Rhea" id="RHEA:52056"/>
        <dbReference type="ChEBI" id="CHEBI:7896"/>
        <dbReference type="ChEBI" id="CHEBI:15377"/>
        <dbReference type="ChEBI" id="CHEBI:15378"/>
        <dbReference type="ChEBI" id="CHEBI:83677"/>
        <dbReference type="ChEBI" id="CHEBI:84201"/>
    </reaction>
    <physiologicalReaction direction="left-to-right" evidence="7">
        <dbReference type="Rhea" id="RHEA:52057"/>
    </physiologicalReaction>
</comment>
<comment type="catalytic activity">
    <reaction evidence="12">
        <text>9-(9Z-octadecenoyloxy)-octadecanoate + H2O = 9-hydroxy-octadecanoate + (9Z)-octadecenoate + H(+)</text>
        <dbReference type="Rhea" id="RHEA:52048"/>
        <dbReference type="ChEBI" id="CHEBI:15377"/>
        <dbReference type="ChEBI" id="CHEBI:15378"/>
        <dbReference type="ChEBI" id="CHEBI:30823"/>
        <dbReference type="ChEBI" id="CHEBI:136282"/>
        <dbReference type="ChEBI" id="CHEBI:136286"/>
    </reaction>
    <physiologicalReaction direction="left-to-right" evidence="12">
        <dbReference type="Rhea" id="RHEA:52049"/>
    </physiologicalReaction>
</comment>
<dbReference type="PANTHER" id="PTHR10989">
    <property type="entry name" value="ANDROGEN-INDUCED PROTEIN 1-RELATED"/>
    <property type="match status" value="1"/>
</dbReference>
<dbReference type="GO" id="GO:0051897">
    <property type="term" value="P:positive regulation of phosphatidylinositol 3-kinase/protein kinase B signal transduction"/>
    <property type="evidence" value="ECO:0007669"/>
    <property type="project" value="Ensembl"/>
</dbReference>
<evidence type="ECO:0000256" key="9">
    <source>
        <dbReference type="ARBA" id="ARBA00047863"/>
    </source>
</evidence>
<dbReference type="GO" id="GO:0010628">
    <property type="term" value="P:positive regulation of gene expression"/>
    <property type="evidence" value="ECO:0007669"/>
    <property type="project" value="Ensembl"/>
</dbReference>
<evidence type="ECO:0000256" key="16">
    <source>
        <dbReference type="ARBA" id="ARBA00049428"/>
    </source>
</evidence>
<dbReference type="GO" id="GO:0042758">
    <property type="term" value="P:long-chain fatty acid catabolic process"/>
    <property type="evidence" value="ECO:0007669"/>
    <property type="project" value="Ensembl"/>
</dbReference>
<evidence type="ECO:0000256" key="14">
    <source>
        <dbReference type="ARBA" id="ARBA00049296"/>
    </source>
</evidence>
<feature type="transmembrane region" description="Helical" evidence="17">
    <location>
        <begin position="194"/>
        <end position="211"/>
    </location>
</feature>
<evidence type="ECO:0000256" key="10">
    <source>
        <dbReference type="ARBA" id="ARBA00048680"/>
    </source>
</evidence>
<comment type="catalytic activity">
    <reaction evidence="10">
        <text>12-octadecanoyloxy-octadecanoate + H2O = 12-hydroxyoctadecanoate + octadecanoate + H(+)</text>
        <dbReference type="Rhea" id="RHEA:52080"/>
        <dbReference type="ChEBI" id="CHEBI:15377"/>
        <dbReference type="ChEBI" id="CHEBI:15378"/>
        <dbReference type="ChEBI" id="CHEBI:25629"/>
        <dbReference type="ChEBI" id="CHEBI:84201"/>
        <dbReference type="ChEBI" id="CHEBI:136330"/>
    </reaction>
    <physiologicalReaction direction="left-to-right" evidence="10">
        <dbReference type="Rhea" id="RHEA:52081"/>
    </physiologicalReaction>
</comment>
<evidence type="ECO:0000256" key="13">
    <source>
        <dbReference type="ARBA" id="ARBA00049221"/>
    </source>
</evidence>